<evidence type="ECO:0000313" key="2">
    <source>
        <dbReference type="EMBL" id="ALJ97766.1"/>
    </source>
</evidence>
<keyword evidence="1" id="KW-0472">Membrane</keyword>
<proteinExistence type="predicted"/>
<dbReference type="KEGG" id="vg:26633196"/>
<dbReference type="Proteomes" id="UP000201898">
    <property type="component" value="Segment"/>
</dbReference>
<dbReference type="GeneID" id="26633196"/>
<evidence type="ECO:0000256" key="1">
    <source>
        <dbReference type="SAM" id="Phobius"/>
    </source>
</evidence>
<dbReference type="EMBL" id="KR905066">
    <property type="protein sequence ID" value="ALJ97766.1"/>
    <property type="molecule type" value="Genomic_DNA"/>
</dbReference>
<keyword evidence="1" id="KW-1133">Transmembrane helix</keyword>
<gene>
    <name evidence="2" type="ORF">CL1_56</name>
</gene>
<protein>
    <submittedName>
        <fullName evidence="2">Tail tape measure</fullName>
    </submittedName>
</protein>
<evidence type="ECO:0000313" key="3">
    <source>
        <dbReference type="Proteomes" id="UP000201898"/>
    </source>
</evidence>
<organism evidence="2 3">
    <name type="scientific">Lactobacillus phage CL1</name>
    <dbReference type="NCBI Taxonomy" id="1739607"/>
    <lineage>
        <taxon>Viruses</taxon>
        <taxon>Duplodnaviria</taxon>
        <taxon>Heunggongvirae</taxon>
        <taxon>Uroviricota</taxon>
        <taxon>Caudoviricetes</taxon>
        <taxon>Colunavirus</taxon>
        <taxon>Colunavirus CL1</taxon>
    </lineage>
</organism>
<accession>A0A0N7IR80</accession>
<sequence>MKQMIAVMLLISGAAMWMWANWKTK</sequence>
<name>A0A0N7IR80_9CAUD</name>
<dbReference type="RefSeq" id="YP_009206712.1">
    <property type="nucleotide sequence ID" value="NC_028888.1"/>
</dbReference>
<keyword evidence="3" id="KW-1185">Reference proteome</keyword>
<keyword evidence="1" id="KW-0812">Transmembrane</keyword>
<reference evidence="2 3" key="1">
    <citation type="journal article" date="2016" name="Appl. Environ. Microbiol.">
        <title>Genomic Diversity of Phages Infecting Probiotic Strains of Lactobacillus paracasei.</title>
        <authorList>
            <person name="Mercanti D.J."/>
            <person name="Rousseau G.M."/>
            <person name="Capra M.L."/>
            <person name="Quiberoni A."/>
            <person name="Tremblay D.M."/>
            <person name="Labrie S.J."/>
            <person name="Moineau S."/>
        </authorList>
    </citation>
    <scope>NUCLEOTIDE SEQUENCE [LARGE SCALE GENOMIC DNA]</scope>
</reference>
<feature type="transmembrane region" description="Helical" evidence="1">
    <location>
        <begin position="5"/>
        <end position="22"/>
    </location>
</feature>